<dbReference type="Proteomes" id="UP000276029">
    <property type="component" value="Unassembled WGS sequence"/>
</dbReference>
<feature type="active site" evidence="7">
    <location>
        <position position="481"/>
    </location>
</feature>
<gene>
    <name evidence="7 9" type="primary">pgi</name>
    <name evidence="10" type="ORF">DFR51_1264</name>
    <name evidence="9" type="ORF">SmB9_23370</name>
</gene>
<dbReference type="Pfam" id="PF00342">
    <property type="entry name" value="PGI"/>
    <property type="match status" value="1"/>
</dbReference>
<reference evidence="10 12" key="2">
    <citation type="submission" date="2018-10" db="EMBL/GenBank/DDBJ databases">
        <title>Genomic Encyclopedia of Type Strains, Phase IV (KMG-IV): sequencing the most valuable type-strain genomes for metagenomic binning, comparative biology and taxonomic classification.</title>
        <authorList>
            <person name="Goeker M."/>
        </authorList>
    </citation>
    <scope>NUCLEOTIDE SEQUENCE [LARGE SCALE GENOMIC DNA]</scope>
    <source>
        <strain evidence="10 12">DSM 19791</strain>
    </source>
</reference>
<dbReference type="PROSITE" id="PS00765">
    <property type="entry name" value="P_GLUCOSE_ISOMERASE_1"/>
    <property type="match status" value="1"/>
</dbReference>
<dbReference type="CDD" id="cd05015">
    <property type="entry name" value="SIS_PGI_1"/>
    <property type="match status" value="1"/>
</dbReference>
<comment type="subcellular location">
    <subcellularLocation>
        <location evidence="7">Cytoplasm</location>
    </subcellularLocation>
</comment>
<dbReference type="InterPro" id="IPR023096">
    <property type="entry name" value="G6P_Isomerase_C"/>
</dbReference>
<dbReference type="GO" id="GO:0006094">
    <property type="term" value="P:gluconeogenesis"/>
    <property type="evidence" value="ECO:0007669"/>
    <property type="project" value="UniProtKB-UniRule"/>
</dbReference>
<evidence type="ECO:0000256" key="7">
    <source>
        <dbReference type="HAMAP-Rule" id="MF_00473"/>
    </source>
</evidence>
<accession>A0AAD1G1F5</accession>
<dbReference type="InterPro" id="IPR035476">
    <property type="entry name" value="SIS_PGI_1"/>
</dbReference>
<dbReference type="NCBIfam" id="NF001211">
    <property type="entry name" value="PRK00179.1"/>
    <property type="match status" value="1"/>
</dbReference>
<comment type="function">
    <text evidence="7">Catalyzes the reversible isomerization of glucose-6-phosphate to fructose-6-phosphate.</text>
</comment>
<proteinExistence type="inferred from homology"/>
<dbReference type="KEGG" id="smic:SmB9_23370"/>
<comment type="catalytic activity">
    <reaction evidence="6 7 8">
        <text>alpha-D-glucose 6-phosphate = beta-D-fructose 6-phosphate</text>
        <dbReference type="Rhea" id="RHEA:11816"/>
        <dbReference type="ChEBI" id="CHEBI:57634"/>
        <dbReference type="ChEBI" id="CHEBI:58225"/>
        <dbReference type="EC" id="5.3.1.9"/>
    </reaction>
</comment>
<dbReference type="Proteomes" id="UP000275727">
    <property type="component" value="Chromosome"/>
</dbReference>
<dbReference type="GO" id="GO:0097367">
    <property type="term" value="F:carbohydrate derivative binding"/>
    <property type="evidence" value="ECO:0007669"/>
    <property type="project" value="InterPro"/>
</dbReference>
<evidence type="ECO:0000313" key="12">
    <source>
        <dbReference type="Proteomes" id="UP000276029"/>
    </source>
</evidence>
<dbReference type="EMBL" id="AP018711">
    <property type="protein sequence ID" value="BBE34679.1"/>
    <property type="molecule type" value="Genomic_DNA"/>
</dbReference>
<organism evidence="9 11">
    <name type="scientific">Sphingosinicella microcystinivorans</name>
    <dbReference type="NCBI Taxonomy" id="335406"/>
    <lineage>
        <taxon>Bacteria</taxon>
        <taxon>Pseudomonadati</taxon>
        <taxon>Pseudomonadota</taxon>
        <taxon>Alphaproteobacteria</taxon>
        <taxon>Sphingomonadales</taxon>
        <taxon>Sphingosinicellaceae</taxon>
        <taxon>Sphingosinicella</taxon>
    </lineage>
</organism>
<dbReference type="GO" id="GO:0006096">
    <property type="term" value="P:glycolytic process"/>
    <property type="evidence" value="ECO:0007669"/>
    <property type="project" value="UniProtKB-UniRule"/>
</dbReference>
<evidence type="ECO:0000256" key="4">
    <source>
        <dbReference type="ARBA" id="ARBA00023152"/>
    </source>
</evidence>
<dbReference type="GO" id="GO:0051156">
    <property type="term" value="P:glucose 6-phosphate metabolic process"/>
    <property type="evidence" value="ECO:0007669"/>
    <property type="project" value="TreeGrafter"/>
</dbReference>
<feature type="active site" evidence="7">
    <location>
        <position position="359"/>
    </location>
</feature>
<evidence type="ECO:0000256" key="1">
    <source>
        <dbReference type="ARBA" id="ARBA00004926"/>
    </source>
</evidence>
<evidence type="ECO:0000256" key="3">
    <source>
        <dbReference type="ARBA" id="ARBA00022432"/>
    </source>
</evidence>
<dbReference type="PROSITE" id="PS51463">
    <property type="entry name" value="P_GLUCOSE_ISOMERASE_3"/>
    <property type="match status" value="1"/>
</dbReference>
<dbReference type="InterPro" id="IPR046348">
    <property type="entry name" value="SIS_dom_sf"/>
</dbReference>
<evidence type="ECO:0000313" key="11">
    <source>
        <dbReference type="Proteomes" id="UP000275727"/>
    </source>
</evidence>
<dbReference type="EMBL" id="RBWX01000007">
    <property type="protein sequence ID" value="RKS91698.1"/>
    <property type="molecule type" value="Genomic_DNA"/>
</dbReference>
<dbReference type="InterPro" id="IPR001672">
    <property type="entry name" value="G6P_Isomerase"/>
</dbReference>
<keyword evidence="12" id="KW-1185">Reference proteome</keyword>
<dbReference type="InterPro" id="IPR018189">
    <property type="entry name" value="Phosphoglucose_isomerase_CS"/>
</dbReference>
<dbReference type="InterPro" id="IPR035482">
    <property type="entry name" value="SIS_PGI_2"/>
</dbReference>
<dbReference type="PANTHER" id="PTHR11469">
    <property type="entry name" value="GLUCOSE-6-PHOSPHATE ISOMERASE"/>
    <property type="match status" value="1"/>
</dbReference>
<keyword evidence="4 7" id="KW-0324">Glycolysis</keyword>
<dbReference type="PROSITE" id="PS00174">
    <property type="entry name" value="P_GLUCOSE_ISOMERASE_2"/>
    <property type="match status" value="1"/>
</dbReference>
<dbReference type="PRINTS" id="PR00662">
    <property type="entry name" value="G6PISOMERASE"/>
</dbReference>
<dbReference type="CDD" id="cd05016">
    <property type="entry name" value="SIS_PGI_2"/>
    <property type="match status" value="1"/>
</dbReference>
<evidence type="ECO:0000256" key="6">
    <source>
        <dbReference type="ARBA" id="ARBA00029321"/>
    </source>
</evidence>
<evidence type="ECO:0000256" key="5">
    <source>
        <dbReference type="ARBA" id="ARBA00023235"/>
    </source>
</evidence>
<name>A0AAD1G1F5_SPHMI</name>
<keyword evidence="5 7" id="KW-0413">Isomerase</keyword>
<evidence type="ECO:0000256" key="2">
    <source>
        <dbReference type="ARBA" id="ARBA00006604"/>
    </source>
</evidence>
<sequence length="508" mass="52899">MDERSAAWAAAAEAASDVPTLTALFAAEADRAGRLSVDVAGLHFDLSKMHLSKAAEVALAGLLAASDFESRRAALLSGATVNPSEARAATHAAERGSGSGSAVAAAADARRAMQRLVERVECGAFGEIRHILHIGIGGSALGPALLVDALGGDGARYDTHIISNIDGVALERAMRVCDPARTLVVVVSKTFTTVETLTNAESARDWIGGAERFVAVTAAPEKAAAWGVARENVLGFAESVGGRYSLWSAVGVTAALGLGWVAFESLLAGAREMDTHFETTPVAANAPVLAAMVDVFYAAFLGAETRAVFAYDERLRFLPSFLQQLEMESNGKRVDTTGRALQHPSAAISWGGTGTDAQHAVFQLLHQGTHLVPAEFVMVKTPGHGLGAAHHRQLLANAIAQGAALMRGRTAQEALAVSSGDAALAAAKTFPGNRPSSAIVLETLQPHTLGALIAFYEHRTFTAAVLLGINPFDQWGVELGKEMARAALDGNAGEGFDASSRALLARLL</sequence>
<dbReference type="HAMAP" id="MF_00473">
    <property type="entry name" value="G6P_isomerase"/>
    <property type="match status" value="1"/>
</dbReference>
<dbReference type="Gene3D" id="1.10.1390.10">
    <property type="match status" value="1"/>
</dbReference>
<feature type="active site" description="Proton donor" evidence="7">
    <location>
        <position position="328"/>
    </location>
</feature>
<protein>
    <recommendedName>
        <fullName evidence="7">Glucose-6-phosphate isomerase</fullName>
        <shortName evidence="7">GPI</shortName>
        <ecNumber evidence="7">5.3.1.9</ecNumber>
    </recommendedName>
    <alternativeName>
        <fullName evidence="7">Phosphoglucose isomerase</fullName>
        <shortName evidence="7">PGI</shortName>
    </alternativeName>
    <alternativeName>
        <fullName evidence="7">Phosphohexose isomerase</fullName>
        <shortName evidence="7">PHI</shortName>
    </alternativeName>
</protein>
<dbReference type="SUPFAM" id="SSF53697">
    <property type="entry name" value="SIS domain"/>
    <property type="match status" value="1"/>
</dbReference>
<evidence type="ECO:0000313" key="9">
    <source>
        <dbReference type="EMBL" id="BBE34679.1"/>
    </source>
</evidence>
<evidence type="ECO:0000313" key="10">
    <source>
        <dbReference type="EMBL" id="RKS91698.1"/>
    </source>
</evidence>
<dbReference type="GO" id="GO:0004347">
    <property type="term" value="F:glucose-6-phosphate isomerase activity"/>
    <property type="evidence" value="ECO:0007669"/>
    <property type="project" value="UniProtKB-UniRule"/>
</dbReference>
<evidence type="ECO:0000256" key="8">
    <source>
        <dbReference type="RuleBase" id="RU000612"/>
    </source>
</evidence>
<keyword evidence="7" id="KW-0963">Cytoplasm</keyword>
<dbReference type="GO" id="GO:0005829">
    <property type="term" value="C:cytosol"/>
    <property type="evidence" value="ECO:0007669"/>
    <property type="project" value="TreeGrafter"/>
</dbReference>
<dbReference type="AlphaFoldDB" id="A0AAD1G1F5"/>
<dbReference type="PANTHER" id="PTHR11469:SF1">
    <property type="entry name" value="GLUCOSE-6-PHOSPHATE ISOMERASE"/>
    <property type="match status" value="1"/>
</dbReference>
<dbReference type="RefSeq" id="WP_121048124.1">
    <property type="nucleotide sequence ID" value="NZ_AP018711.1"/>
</dbReference>
<dbReference type="Gene3D" id="3.40.50.10490">
    <property type="entry name" value="Glucose-6-phosphate isomerase like protein, domain 1"/>
    <property type="match status" value="2"/>
</dbReference>
<comment type="pathway">
    <text evidence="1 7 8">Carbohydrate degradation; glycolysis; D-glyceraldehyde 3-phosphate and glycerone phosphate from D-glucose: step 2/4.</text>
</comment>
<reference evidence="9 11" key="1">
    <citation type="submission" date="2018-06" db="EMBL/GenBank/DDBJ databases">
        <title>Complete Genome Sequence of the Microcystin-Degrading Bacterium Sphingosinicella microcystinivorans Strain B-9.</title>
        <authorList>
            <person name="Jin H."/>
            <person name="Nishizawa T."/>
            <person name="Guo Y."/>
            <person name="Nishizawa A."/>
            <person name="Park H."/>
            <person name="Kato H."/>
            <person name="Tsuji K."/>
            <person name="Harada K."/>
        </authorList>
    </citation>
    <scope>NUCLEOTIDE SEQUENCE [LARGE SCALE GENOMIC DNA]</scope>
    <source>
        <strain evidence="9 11">B9</strain>
    </source>
</reference>
<keyword evidence="3 7" id="KW-0312">Gluconeogenesis</keyword>
<comment type="similarity">
    <text evidence="2 7 8">Belongs to the GPI family.</text>
</comment>
<dbReference type="GO" id="GO:0048029">
    <property type="term" value="F:monosaccharide binding"/>
    <property type="evidence" value="ECO:0007669"/>
    <property type="project" value="TreeGrafter"/>
</dbReference>
<dbReference type="EC" id="5.3.1.9" evidence="7"/>
<comment type="pathway">
    <text evidence="7">Carbohydrate biosynthesis; gluconeogenesis.</text>
</comment>